<comment type="caution">
    <text evidence="3">The sequence shown here is derived from an EMBL/GenBank/DDBJ whole genome shotgun (WGS) entry which is preliminary data.</text>
</comment>
<organism evidence="3 4">
    <name type="scientific">Microdochium trichocladiopsis</name>
    <dbReference type="NCBI Taxonomy" id="1682393"/>
    <lineage>
        <taxon>Eukaryota</taxon>
        <taxon>Fungi</taxon>
        <taxon>Dikarya</taxon>
        <taxon>Ascomycota</taxon>
        <taxon>Pezizomycotina</taxon>
        <taxon>Sordariomycetes</taxon>
        <taxon>Xylariomycetidae</taxon>
        <taxon>Xylariales</taxon>
        <taxon>Microdochiaceae</taxon>
        <taxon>Microdochium</taxon>
    </lineage>
</organism>
<proteinExistence type="predicted"/>
<name>A0A9P8YAJ2_9PEZI</name>
<gene>
    <name evidence="3" type="ORF">B0I36DRAFT_85933</name>
</gene>
<evidence type="ECO:0000256" key="1">
    <source>
        <dbReference type="ARBA" id="ARBA00022737"/>
    </source>
</evidence>
<reference evidence="3" key="1">
    <citation type="journal article" date="2021" name="Nat. Commun.">
        <title>Genetic determinants of endophytism in the Arabidopsis root mycobiome.</title>
        <authorList>
            <person name="Mesny F."/>
            <person name="Miyauchi S."/>
            <person name="Thiergart T."/>
            <person name="Pickel B."/>
            <person name="Atanasova L."/>
            <person name="Karlsson M."/>
            <person name="Huettel B."/>
            <person name="Barry K.W."/>
            <person name="Haridas S."/>
            <person name="Chen C."/>
            <person name="Bauer D."/>
            <person name="Andreopoulos W."/>
            <person name="Pangilinan J."/>
            <person name="LaButti K."/>
            <person name="Riley R."/>
            <person name="Lipzen A."/>
            <person name="Clum A."/>
            <person name="Drula E."/>
            <person name="Henrissat B."/>
            <person name="Kohler A."/>
            <person name="Grigoriev I.V."/>
            <person name="Martin F.M."/>
            <person name="Hacquard S."/>
        </authorList>
    </citation>
    <scope>NUCLEOTIDE SEQUENCE</scope>
    <source>
        <strain evidence="3">MPI-CAGE-CH-0230</strain>
    </source>
</reference>
<dbReference type="RefSeq" id="XP_046015036.1">
    <property type="nucleotide sequence ID" value="XM_046163469.1"/>
</dbReference>
<dbReference type="OrthoDB" id="194358at2759"/>
<dbReference type="PANTHER" id="PTHR24198:SF165">
    <property type="entry name" value="ANKYRIN REPEAT-CONTAINING PROTEIN-RELATED"/>
    <property type="match status" value="1"/>
</dbReference>
<evidence type="ECO:0000256" key="2">
    <source>
        <dbReference type="ARBA" id="ARBA00023043"/>
    </source>
</evidence>
<keyword evidence="2" id="KW-0040">ANK repeat</keyword>
<dbReference type="InterPro" id="IPR036770">
    <property type="entry name" value="Ankyrin_rpt-contain_sf"/>
</dbReference>
<accession>A0A9P8YAJ2</accession>
<keyword evidence="4" id="KW-1185">Reference proteome</keyword>
<dbReference type="Gene3D" id="1.25.40.20">
    <property type="entry name" value="Ankyrin repeat-containing domain"/>
    <property type="match status" value="1"/>
</dbReference>
<dbReference type="SUPFAM" id="SSF48403">
    <property type="entry name" value="Ankyrin repeat"/>
    <property type="match status" value="1"/>
</dbReference>
<evidence type="ECO:0008006" key="5">
    <source>
        <dbReference type="Google" id="ProtNLM"/>
    </source>
</evidence>
<keyword evidence="1" id="KW-0677">Repeat</keyword>
<dbReference type="AlphaFoldDB" id="A0A9P8YAJ2"/>
<dbReference type="EMBL" id="JAGTJQ010000003">
    <property type="protein sequence ID" value="KAH7034943.1"/>
    <property type="molecule type" value="Genomic_DNA"/>
</dbReference>
<dbReference type="GeneID" id="70193015"/>
<evidence type="ECO:0000313" key="4">
    <source>
        <dbReference type="Proteomes" id="UP000756346"/>
    </source>
</evidence>
<dbReference type="PANTHER" id="PTHR24198">
    <property type="entry name" value="ANKYRIN REPEAT AND PROTEIN KINASE DOMAIN-CONTAINING PROTEIN"/>
    <property type="match status" value="1"/>
</dbReference>
<dbReference type="InterPro" id="IPR002110">
    <property type="entry name" value="Ankyrin_rpt"/>
</dbReference>
<dbReference type="Proteomes" id="UP000756346">
    <property type="component" value="Unassembled WGS sequence"/>
</dbReference>
<protein>
    <recommendedName>
        <fullName evidence="5">Ankyrin repeat-containing domain protein</fullName>
    </recommendedName>
</protein>
<evidence type="ECO:0000313" key="3">
    <source>
        <dbReference type="EMBL" id="KAH7034943.1"/>
    </source>
</evidence>
<sequence length="175" mass="19191">MQRSASRAHRLVVWNVHGRVVRLAVEKPGELLVQIVNERHRQWQMRRPGLLHYTRNFWDELEVASGMGDRRLVQLLLMSGADADRVTEHGKGALILAAQGGRSDIVKLLLDRLTPATADACGGRAAVVAARDHGRLKVIGLLLAGNMIGLTDDELCEVLVAACGSRQLAIVKHMV</sequence>
<dbReference type="Pfam" id="PF12796">
    <property type="entry name" value="Ank_2"/>
    <property type="match status" value="1"/>
</dbReference>